<name>A0A0B7A0X5_9EUPU</name>
<dbReference type="EMBL" id="HACG01027689">
    <property type="protein sequence ID" value="CEK74554.1"/>
    <property type="molecule type" value="Transcribed_RNA"/>
</dbReference>
<accession>A0A0B7A0X5</accession>
<protein>
    <submittedName>
        <fullName evidence="2">Uncharacterized protein</fullName>
    </submittedName>
</protein>
<gene>
    <name evidence="2" type="primary">ORF91553</name>
    <name evidence="1" type="synonym">ORF91551</name>
</gene>
<dbReference type="EMBL" id="HACG01027688">
    <property type="protein sequence ID" value="CEK74553.1"/>
    <property type="molecule type" value="Transcribed_RNA"/>
</dbReference>
<dbReference type="AlphaFoldDB" id="A0A0B7A0X5"/>
<sequence length="61" mass="6732">VTGSHLNIASNNLCTSSLKNEHRCSRGLADILIPEQWSALASSLSYIVLNSTHRHIQLECK</sequence>
<proteinExistence type="predicted"/>
<evidence type="ECO:0000313" key="2">
    <source>
        <dbReference type="EMBL" id="CEK74554.1"/>
    </source>
</evidence>
<evidence type="ECO:0000313" key="1">
    <source>
        <dbReference type="EMBL" id="CEK74553.1"/>
    </source>
</evidence>
<reference evidence="2" key="1">
    <citation type="submission" date="2014-12" db="EMBL/GenBank/DDBJ databases">
        <title>Insight into the proteome of Arion vulgaris.</title>
        <authorList>
            <person name="Aradska J."/>
            <person name="Bulat T."/>
            <person name="Smidak R."/>
            <person name="Sarate P."/>
            <person name="Gangsoo J."/>
            <person name="Sialana F."/>
            <person name="Bilban M."/>
            <person name="Lubec G."/>
        </authorList>
    </citation>
    <scope>NUCLEOTIDE SEQUENCE</scope>
    <source>
        <tissue evidence="2">Skin</tissue>
    </source>
</reference>
<organism evidence="2">
    <name type="scientific">Arion vulgaris</name>
    <dbReference type="NCBI Taxonomy" id="1028688"/>
    <lineage>
        <taxon>Eukaryota</taxon>
        <taxon>Metazoa</taxon>
        <taxon>Spiralia</taxon>
        <taxon>Lophotrochozoa</taxon>
        <taxon>Mollusca</taxon>
        <taxon>Gastropoda</taxon>
        <taxon>Heterobranchia</taxon>
        <taxon>Euthyneura</taxon>
        <taxon>Panpulmonata</taxon>
        <taxon>Eupulmonata</taxon>
        <taxon>Stylommatophora</taxon>
        <taxon>Helicina</taxon>
        <taxon>Arionoidea</taxon>
        <taxon>Arionidae</taxon>
        <taxon>Arion</taxon>
    </lineage>
</organism>
<feature type="non-terminal residue" evidence="2">
    <location>
        <position position="1"/>
    </location>
</feature>